<protein>
    <recommendedName>
        <fullName evidence="5">Cyclin-dependent protein kinase inhibitor SMR1</fullName>
    </recommendedName>
</protein>
<dbReference type="GO" id="GO:0004860">
    <property type="term" value="F:protein kinase inhibitor activity"/>
    <property type="evidence" value="ECO:0007669"/>
    <property type="project" value="UniProtKB-KW"/>
</dbReference>
<evidence type="ECO:0000256" key="1">
    <source>
        <dbReference type="ARBA" id="ARBA00023013"/>
    </source>
</evidence>
<dbReference type="EMBL" id="JAVIJP010000007">
    <property type="protein sequence ID" value="KAL3649969.1"/>
    <property type="molecule type" value="Genomic_DNA"/>
</dbReference>
<name>A0ABD3EA73_9LAMI</name>
<evidence type="ECO:0008006" key="5">
    <source>
        <dbReference type="Google" id="ProtNLM"/>
    </source>
</evidence>
<evidence type="ECO:0000313" key="3">
    <source>
        <dbReference type="EMBL" id="KAL3649969.1"/>
    </source>
</evidence>
<dbReference type="Proteomes" id="UP001632038">
    <property type="component" value="Unassembled WGS sequence"/>
</dbReference>
<organism evidence="3 4">
    <name type="scientific">Castilleja foliolosa</name>
    <dbReference type="NCBI Taxonomy" id="1961234"/>
    <lineage>
        <taxon>Eukaryota</taxon>
        <taxon>Viridiplantae</taxon>
        <taxon>Streptophyta</taxon>
        <taxon>Embryophyta</taxon>
        <taxon>Tracheophyta</taxon>
        <taxon>Spermatophyta</taxon>
        <taxon>Magnoliopsida</taxon>
        <taxon>eudicotyledons</taxon>
        <taxon>Gunneridae</taxon>
        <taxon>Pentapetalae</taxon>
        <taxon>asterids</taxon>
        <taxon>lamiids</taxon>
        <taxon>Lamiales</taxon>
        <taxon>Orobanchaceae</taxon>
        <taxon>Pedicularideae</taxon>
        <taxon>Castillejinae</taxon>
        <taxon>Castilleja</taxon>
    </lineage>
</organism>
<gene>
    <name evidence="3" type="ORF">CASFOL_006372</name>
</gene>
<dbReference type="InterPro" id="IPR040389">
    <property type="entry name" value="SMR"/>
</dbReference>
<dbReference type="PANTHER" id="PTHR33142:SF89">
    <property type="entry name" value="CYCLIN-DEPENDENT PROTEIN KINASE INHIBITOR SMR2"/>
    <property type="match status" value="1"/>
</dbReference>
<evidence type="ECO:0000313" key="4">
    <source>
        <dbReference type="Proteomes" id="UP001632038"/>
    </source>
</evidence>
<dbReference type="AlphaFoldDB" id="A0ABD3EA73"/>
<comment type="caution">
    <text evidence="3">The sequence shown here is derived from an EMBL/GenBank/DDBJ whole genome shotgun (WGS) entry which is preliminary data.</text>
</comment>
<keyword evidence="1" id="KW-0649">Protein kinase inhibitor</keyword>
<accession>A0ABD3EA73</accession>
<reference evidence="4" key="1">
    <citation type="journal article" date="2024" name="IScience">
        <title>Strigolactones Initiate the Formation of Haustorium-like Structures in Castilleja.</title>
        <authorList>
            <person name="Buerger M."/>
            <person name="Peterson D."/>
            <person name="Chory J."/>
        </authorList>
    </citation>
    <scope>NUCLEOTIDE SEQUENCE [LARGE SCALE GENOMIC DNA]</scope>
</reference>
<evidence type="ECO:0000256" key="2">
    <source>
        <dbReference type="ARBA" id="ARBA00023306"/>
    </source>
</evidence>
<dbReference type="PANTHER" id="PTHR33142">
    <property type="entry name" value="CYCLIN-DEPENDENT PROTEIN KINASE INHIBITOR SMR13"/>
    <property type="match status" value="1"/>
</dbReference>
<keyword evidence="2" id="KW-0131">Cell cycle</keyword>
<keyword evidence="4" id="KW-1185">Reference proteome</keyword>
<sequence length="106" mass="12405">MSTDLDFILPFIKTISSKPVRCFKQDDDDEEENCRTPKSPRHMIPAILSCPPAPRKPAMARRRSSCKRKLCDELQFFEIVARDEIQTFFTMAEKNINRSKIRRCVI</sequence>
<proteinExistence type="predicted"/>